<evidence type="ECO:0000313" key="2">
    <source>
        <dbReference type="Proteomes" id="UP000655868"/>
    </source>
</evidence>
<dbReference type="AlphaFoldDB" id="A0A934U2F0"/>
<gene>
    <name evidence="1" type="ORF">JGU71_07600</name>
</gene>
<reference evidence="1" key="1">
    <citation type="submission" date="2020-12" db="EMBL/GenBank/DDBJ databases">
        <title>Antrihabitans popcorni sp. nov. and Antrihabitans auranticaus sp. nov., isolated from a larva cave.</title>
        <authorList>
            <person name="Lee S.D."/>
            <person name="Kim I.S."/>
        </authorList>
    </citation>
    <scope>NUCLEOTIDE SEQUENCE</scope>
    <source>
        <strain evidence="1">YC3-6</strain>
    </source>
</reference>
<organism evidence="1 2">
    <name type="scientific">Antrihabitans stalagmiti</name>
    <dbReference type="NCBI Taxonomy" id="2799499"/>
    <lineage>
        <taxon>Bacteria</taxon>
        <taxon>Bacillati</taxon>
        <taxon>Actinomycetota</taxon>
        <taxon>Actinomycetes</taxon>
        <taxon>Mycobacteriales</taxon>
        <taxon>Nocardiaceae</taxon>
        <taxon>Antrihabitans</taxon>
    </lineage>
</organism>
<evidence type="ECO:0000313" key="1">
    <source>
        <dbReference type="EMBL" id="MBJ8338747.1"/>
    </source>
</evidence>
<name>A0A934U2F0_9NOCA</name>
<keyword evidence="2" id="KW-1185">Reference proteome</keyword>
<protein>
    <submittedName>
        <fullName evidence="1">Uncharacterized protein</fullName>
    </submittedName>
</protein>
<comment type="caution">
    <text evidence="1">The sequence shown here is derived from an EMBL/GenBank/DDBJ whole genome shotgun (WGS) entry which is preliminary data.</text>
</comment>
<accession>A0A934U2F0</accession>
<sequence>MTIIRRDRADFALVAVTVGAAPRSDDESNLVFFESLAGSPDRTRWREQTKVRREICGLPGFEITGVYDGPGMYSTESYVGAVCECGRGRNDMAVITVSAVVRGSIAPFADDIAAIVKHLQITSPAGL</sequence>
<proteinExistence type="predicted"/>
<dbReference type="RefSeq" id="WP_199703399.1">
    <property type="nucleotide sequence ID" value="NZ_JAEMNV010000002.1"/>
</dbReference>
<dbReference type="EMBL" id="JAEMNV010000002">
    <property type="protein sequence ID" value="MBJ8338747.1"/>
    <property type="molecule type" value="Genomic_DNA"/>
</dbReference>
<dbReference type="Proteomes" id="UP000655868">
    <property type="component" value="Unassembled WGS sequence"/>
</dbReference>